<name>A0A853CUQ5_9MICO</name>
<dbReference type="RefSeq" id="WP_179604577.1">
    <property type="nucleotide sequence ID" value="NZ_BAABEH010000001.1"/>
</dbReference>
<evidence type="ECO:0000256" key="3">
    <source>
        <dbReference type="ARBA" id="ARBA00022692"/>
    </source>
</evidence>
<organism evidence="8 9">
    <name type="scientific">Leifsonia shinshuensis</name>
    <dbReference type="NCBI Taxonomy" id="150026"/>
    <lineage>
        <taxon>Bacteria</taxon>
        <taxon>Bacillati</taxon>
        <taxon>Actinomycetota</taxon>
        <taxon>Actinomycetes</taxon>
        <taxon>Micrococcales</taxon>
        <taxon>Microbacteriaceae</taxon>
        <taxon>Leifsonia</taxon>
    </lineage>
</organism>
<dbReference type="GO" id="GO:0005886">
    <property type="term" value="C:plasma membrane"/>
    <property type="evidence" value="ECO:0007669"/>
    <property type="project" value="UniProtKB-SubCell"/>
</dbReference>
<accession>A0A853CUQ5</accession>
<keyword evidence="5 7" id="KW-0472">Membrane</keyword>
<feature type="transmembrane region" description="Helical" evidence="7">
    <location>
        <begin position="215"/>
        <end position="237"/>
    </location>
</feature>
<dbReference type="PANTHER" id="PTHR42770">
    <property type="entry name" value="AMINO ACID TRANSPORTER-RELATED"/>
    <property type="match status" value="1"/>
</dbReference>
<dbReference type="InterPro" id="IPR050367">
    <property type="entry name" value="APC_superfamily"/>
</dbReference>
<evidence type="ECO:0000256" key="5">
    <source>
        <dbReference type="ARBA" id="ARBA00023136"/>
    </source>
</evidence>
<feature type="transmembrane region" description="Helical" evidence="7">
    <location>
        <begin position="295"/>
        <end position="319"/>
    </location>
</feature>
<dbReference type="AlphaFoldDB" id="A0A853CUQ5"/>
<dbReference type="PANTHER" id="PTHR42770:SF7">
    <property type="entry name" value="MEMBRANE PROTEIN"/>
    <property type="match status" value="1"/>
</dbReference>
<reference evidence="8 9" key="1">
    <citation type="submission" date="2020-07" db="EMBL/GenBank/DDBJ databases">
        <title>Sequencing the genomes of 1000 actinobacteria strains.</title>
        <authorList>
            <person name="Klenk H.-P."/>
        </authorList>
    </citation>
    <scope>NUCLEOTIDE SEQUENCE [LARGE SCALE GENOMIC DNA]</scope>
    <source>
        <strain evidence="8 9">DSM 15165</strain>
    </source>
</reference>
<feature type="transmembrane region" description="Helical" evidence="7">
    <location>
        <begin position="349"/>
        <end position="369"/>
    </location>
</feature>
<evidence type="ECO:0000313" key="8">
    <source>
        <dbReference type="EMBL" id="NYJ22540.1"/>
    </source>
</evidence>
<comment type="subcellular location">
    <subcellularLocation>
        <location evidence="1">Cell membrane</location>
        <topology evidence="1">Multi-pass membrane protein</topology>
    </subcellularLocation>
</comment>
<comment type="caution">
    <text evidence="8">The sequence shown here is derived from an EMBL/GenBank/DDBJ whole genome shotgun (WGS) entry which is preliminary data.</text>
</comment>
<evidence type="ECO:0000256" key="4">
    <source>
        <dbReference type="ARBA" id="ARBA00022989"/>
    </source>
</evidence>
<dbReference type="InterPro" id="IPR002293">
    <property type="entry name" value="AA/rel_permease1"/>
</dbReference>
<feature type="transmembrane region" description="Helical" evidence="7">
    <location>
        <begin position="440"/>
        <end position="460"/>
    </location>
</feature>
<dbReference type="Pfam" id="PF13520">
    <property type="entry name" value="AA_permease_2"/>
    <property type="match status" value="1"/>
</dbReference>
<feature type="transmembrane region" description="Helical" evidence="7">
    <location>
        <begin position="103"/>
        <end position="124"/>
    </location>
</feature>
<dbReference type="PIRSF" id="PIRSF006060">
    <property type="entry name" value="AA_transporter"/>
    <property type="match status" value="1"/>
</dbReference>
<protein>
    <submittedName>
        <fullName evidence="8">Amino acid transporter</fullName>
    </submittedName>
</protein>
<feature type="transmembrane region" description="Helical" evidence="7">
    <location>
        <begin position="31"/>
        <end position="55"/>
    </location>
</feature>
<evidence type="ECO:0000256" key="2">
    <source>
        <dbReference type="ARBA" id="ARBA00022475"/>
    </source>
</evidence>
<feature type="transmembrane region" description="Helical" evidence="7">
    <location>
        <begin position="175"/>
        <end position="195"/>
    </location>
</feature>
<gene>
    <name evidence="8" type="ORF">HNR13_000827</name>
</gene>
<keyword evidence="3 7" id="KW-0812">Transmembrane</keyword>
<feature type="transmembrane region" description="Helical" evidence="7">
    <location>
        <begin position="410"/>
        <end position="428"/>
    </location>
</feature>
<feature type="transmembrane region" description="Helical" evidence="7">
    <location>
        <begin position="61"/>
        <end position="82"/>
    </location>
</feature>
<dbReference type="GO" id="GO:0022857">
    <property type="term" value="F:transmembrane transporter activity"/>
    <property type="evidence" value="ECO:0007669"/>
    <property type="project" value="InterPro"/>
</dbReference>
<proteinExistence type="predicted"/>
<evidence type="ECO:0000313" key="9">
    <source>
        <dbReference type="Proteomes" id="UP000578352"/>
    </source>
</evidence>
<dbReference type="Gene3D" id="1.20.1740.10">
    <property type="entry name" value="Amino acid/polyamine transporter I"/>
    <property type="match status" value="1"/>
</dbReference>
<keyword evidence="2" id="KW-1003">Cell membrane</keyword>
<evidence type="ECO:0000256" key="1">
    <source>
        <dbReference type="ARBA" id="ARBA00004651"/>
    </source>
</evidence>
<evidence type="ECO:0000256" key="7">
    <source>
        <dbReference type="SAM" id="Phobius"/>
    </source>
</evidence>
<keyword evidence="4 7" id="KW-1133">Transmembrane helix</keyword>
<sequence length="482" mass="50566">MTTSSDPRLAARPGSPTDAGLRHGVMSGPELAAQAIANIAPSAVIAFTAASIFIGAGNGTIYSFVLATIVILCVGYCVVVFARKHASAGSLYTYVAKGLGPTGAYLAGVTLVIGCWGIAAGSLGGAVSYFNQFLALLGVPTGGVGWYVGLAIVLGGLATLFTIRGIRLSARVSLVLELVSVTIITILLIAALVWAGPKAWDPAQVFAQGAPFQGIAAGMVLGILGFVGFSSADALGREAKNPYTAIPRAIMWSAVVVGILYVFAAYTQIAVLHEHLATSASPLEDIAKLIGMPSWFAPILTFGVGASFFAVVVAPLNVVGRVMYVMGKEGVLPERFGRTHERHLTPHRVLLVAGPAAILLDVILLLVGSDPMDITVWVDTYGTYGYMVAYALVAIACIAYTRHAGIPNRLVWVCAVVAVAAMAYVFFANIWPVPAFPLNVIPYLFLLTLIGAVAWFVYLARRRPEVIRNIGNTETESLEGVG</sequence>
<evidence type="ECO:0000256" key="6">
    <source>
        <dbReference type="SAM" id="MobiDB-lite"/>
    </source>
</evidence>
<feature type="transmembrane region" description="Helical" evidence="7">
    <location>
        <begin position="381"/>
        <end position="401"/>
    </location>
</feature>
<dbReference type="Proteomes" id="UP000578352">
    <property type="component" value="Unassembled WGS sequence"/>
</dbReference>
<feature type="transmembrane region" description="Helical" evidence="7">
    <location>
        <begin position="144"/>
        <end position="163"/>
    </location>
</feature>
<feature type="transmembrane region" description="Helical" evidence="7">
    <location>
        <begin position="249"/>
        <end position="269"/>
    </location>
</feature>
<dbReference type="EMBL" id="JACCFL010000001">
    <property type="protein sequence ID" value="NYJ22540.1"/>
    <property type="molecule type" value="Genomic_DNA"/>
</dbReference>
<feature type="region of interest" description="Disordered" evidence="6">
    <location>
        <begin position="1"/>
        <end position="22"/>
    </location>
</feature>